<feature type="transmembrane region" description="Helical" evidence="1">
    <location>
        <begin position="114"/>
        <end position="132"/>
    </location>
</feature>
<evidence type="ECO:0000313" key="3">
    <source>
        <dbReference type="Proteomes" id="UP000029692"/>
    </source>
</evidence>
<protein>
    <submittedName>
        <fullName evidence="2">Uncharacterized protein</fullName>
    </submittedName>
</protein>
<dbReference type="EMBL" id="JNUP01000003">
    <property type="protein sequence ID" value="KGE73766.1"/>
    <property type="molecule type" value="Genomic_DNA"/>
</dbReference>
<proteinExistence type="predicted"/>
<keyword evidence="1" id="KW-0472">Membrane</keyword>
<name>A0A098R1X3_9SPIO</name>
<evidence type="ECO:0000256" key="1">
    <source>
        <dbReference type="SAM" id="Phobius"/>
    </source>
</evidence>
<organism evidence="2 3">
    <name type="scientific">Spirochaeta lutea</name>
    <dbReference type="NCBI Taxonomy" id="1480694"/>
    <lineage>
        <taxon>Bacteria</taxon>
        <taxon>Pseudomonadati</taxon>
        <taxon>Spirochaetota</taxon>
        <taxon>Spirochaetia</taxon>
        <taxon>Spirochaetales</taxon>
        <taxon>Spirochaetaceae</taxon>
        <taxon>Spirochaeta</taxon>
    </lineage>
</organism>
<keyword evidence="3" id="KW-1185">Reference proteome</keyword>
<sequence>MPESDQNRIPQEGGRYPILHLKNPDGTSRFFHPFGESVPYPTGDDTIPVFGLFGKEPRVEAIRWFRDSLFGEIEKKIDQLVLERSFIPRFLVASGIFLAGFLSLSLFIRDPLPLLDEILISGGVSIVVFFTLKRRSGVTKEGVDRKLICKEIIDSVHFTRDEGIEIIETVWHRIVHEAPAIDHDELEAWLLDLVPVAPLPVEPEMYHLMVRRTKNQIGSRLSRDLEVTIFQLLRGELLEARSRVKLLRLLTSSGGSYGDYTMALYTALLLFRSNISEKKELE</sequence>
<reference evidence="2 3" key="1">
    <citation type="submission" date="2014-05" db="EMBL/GenBank/DDBJ databases">
        <title>De novo Genome Sequence of Spirocheata sp.</title>
        <authorList>
            <person name="Shivani Y."/>
            <person name="Subhash Y."/>
            <person name="Tushar L."/>
            <person name="Sasikala C."/>
            <person name="Ramana C.V."/>
        </authorList>
    </citation>
    <scope>NUCLEOTIDE SEQUENCE [LARGE SCALE GENOMIC DNA]</scope>
    <source>
        <strain evidence="2 3">JC230</strain>
    </source>
</reference>
<dbReference type="RefSeq" id="WP_037544741.1">
    <property type="nucleotide sequence ID" value="NZ_JNUP01000003.1"/>
</dbReference>
<gene>
    <name evidence="2" type="ORF">DC28_00630</name>
</gene>
<dbReference type="Proteomes" id="UP000029692">
    <property type="component" value="Unassembled WGS sequence"/>
</dbReference>
<accession>A0A098R1X3</accession>
<feature type="transmembrane region" description="Helical" evidence="1">
    <location>
        <begin position="86"/>
        <end position="108"/>
    </location>
</feature>
<comment type="caution">
    <text evidence="2">The sequence shown here is derived from an EMBL/GenBank/DDBJ whole genome shotgun (WGS) entry which is preliminary data.</text>
</comment>
<keyword evidence="1" id="KW-1133">Transmembrane helix</keyword>
<keyword evidence="1" id="KW-0812">Transmembrane</keyword>
<evidence type="ECO:0000313" key="2">
    <source>
        <dbReference type="EMBL" id="KGE73766.1"/>
    </source>
</evidence>
<dbReference type="AlphaFoldDB" id="A0A098R1X3"/>
<dbReference type="OrthoDB" id="371309at2"/>